<dbReference type="Proteomes" id="UP000799753">
    <property type="component" value="Unassembled WGS sequence"/>
</dbReference>
<dbReference type="Pfam" id="PF06487">
    <property type="entry name" value="SAP18"/>
    <property type="match status" value="1"/>
</dbReference>
<proteinExistence type="inferred from homology"/>
<dbReference type="PANTHER" id="PTHR13082">
    <property type="entry name" value="SAP18"/>
    <property type="match status" value="1"/>
</dbReference>
<accession>A0A6A6S5V5</accession>
<dbReference type="OrthoDB" id="440566at2759"/>
<feature type="compositionally biased region" description="Gly residues" evidence="2">
    <location>
        <begin position="192"/>
        <end position="210"/>
    </location>
</feature>
<dbReference type="AlphaFoldDB" id="A0A6A6S5V5"/>
<evidence type="ECO:0000313" key="3">
    <source>
        <dbReference type="EMBL" id="KAF2641798.1"/>
    </source>
</evidence>
<comment type="similarity">
    <text evidence="1">Belongs to the SAP18 family.</text>
</comment>
<dbReference type="GO" id="GO:0005634">
    <property type="term" value="C:nucleus"/>
    <property type="evidence" value="ECO:0007669"/>
    <property type="project" value="TreeGrafter"/>
</dbReference>
<gene>
    <name evidence="3" type="ORF">P280DRAFT_516823</name>
</gene>
<dbReference type="PANTHER" id="PTHR13082:SF0">
    <property type="entry name" value="HISTONE DEACETYLASE COMPLEX SUBUNIT SAP18"/>
    <property type="match status" value="1"/>
</dbReference>
<dbReference type="InterPro" id="IPR010516">
    <property type="entry name" value="SAP18"/>
</dbReference>
<evidence type="ECO:0000256" key="1">
    <source>
        <dbReference type="ARBA" id="ARBA00009143"/>
    </source>
</evidence>
<sequence length="260" mass="27617">MDAKIDRQTTTPFLLRLFYKTSAFTPIADFDPSTRLPPSLQIYTWQSCSLRELSSLLLTALPNLLQKPYAGTRIAFRLVYGDMGGPQRPGVPGRFIGRDLGSVVVGAGTSGEEEEGVNGVSEALKELDGEPDKTLGDAKFVIGDYVCAAIFPPLPDGSVQAAPAPLPTGSTRGGPPLRDGPGFGGRGRDVNGFGGRGEYGGHGGRGGRGGGRFDDRDGGVPHGEWRRGEAPPERERERDRDLGGPWRGSGGGRGRGRGRW</sequence>
<keyword evidence="4" id="KW-1185">Reference proteome</keyword>
<feature type="region of interest" description="Disordered" evidence="2">
    <location>
        <begin position="160"/>
        <end position="260"/>
    </location>
</feature>
<dbReference type="EMBL" id="MU006782">
    <property type="protein sequence ID" value="KAF2641798.1"/>
    <property type="molecule type" value="Genomic_DNA"/>
</dbReference>
<feature type="compositionally biased region" description="Basic and acidic residues" evidence="2">
    <location>
        <begin position="211"/>
        <end position="242"/>
    </location>
</feature>
<evidence type="ECO:0008006" key="5">
    <source>
        <dbReference type="Google" id="ProtNLM"/>
    </source>
</evidence>
<reference evidence="3" key="1">
    <citation type="journal article" date="2020" name="Stud. Mycol.">
        <title>101 Dothideomycetes genomes: a test case for predicting lifestyles and emergence of pathogens.</title>
        <authorList>
            <person name="Haridas S."/>
            <person name="Albert R."/>
            <person name="Binder M."/>
            <person name="Bloem J."/>
            <person name="Labutti K."/>
            <person name="Salamov A."/>
            <person name="Andreopoulos B."/>
            <person name="Baker S."/>
            <person name="Barry K."/>
            <person name="Bills G."/>
            <person name="Bluhm B."/>
            <person name="Cannon C."/>
            <person name="Castanera R."/>
            <person name="Culley D."/>
            <person name="Daum C."/>
            <person name="Ezra D."/>
            <person name="Gonzalez J."/>
            <person name="Henrissat B."/>
            <person name="Kuo A."/>
            <person name="Liang C."/>
            <person name="Lipzen A."/>
            <person name="Lutzoni F."/>
            <person name="Magnuson J."/>
            <person name="Mondo S."/>
            <person name="Nolan M."/>
            <person name="Ohm R."/>
            <person name="Pangilinan J."/>
            <person name="Park H.-J."/>
            <person name="Ramirez L."/>
            <person name="Alfaro M."/>
            <person name="Sun H."/>
            <person name="Tritt A."/>
            <person name="Yoshinaga Y."/>
            <person name="Zwiers L.-H."/>
            <person name="Turgeon B."/>
            <person name="Goodwin S."/>
            <person name="Spatafora J."/>
            <person name="Crous P."/>
            <person name="Grigoriev I."/>
        </authorList>
    </citation>
    <scope>NUCLEOTIDE SEQUENCE</scope>
    <source>
        <strain evidence="3">CBS 473.64</strain>
    </source>
</reference>
<protein>
    <recommendedName>
        <fullName evidence="5">Sin3-associated polypeptide Sap18</fullName>
    </recommendedName>
</protein>
<organism evidence="3 4">
    <name type="scientific">Massarina eburnea CBS 473.64</name>
    <dbReference type="NCBI Taxonomy" id="1395130"/>
    <lineage>
        <taxon>Eukaryota</taxon>
        <taxon>Fungi</taxon>
        <taxon>Dikarya</taxon>
        <taxon>Ascomycota</taxon>
        <taxon>Pezizomycotina</taxon>
        <taxon>Dothideomycetes</taxon>
        <taxon>Pleosporomycetidae</taxon>
        <taxon>Pleosporales</taxon>
        <taxon>Massarineae</taxon>
        <taxon>Massarinaceae</taxon>
        <taxon>Massarina</taxon>
    </lineage>
</organism>
<evidence type="ECO:0000313" key="4">
    <source>
        <dbReference type="Proteomes" id="UP000799753"/>
    </source>
</evidence>
<evidence type="ECO:0000256" key="2">
    <source>
        <dbReference type="SAM" id="MobiDB-lite"/>
    </source>
</evidence>
<dbReference type="InterPro" id="IPR042534">
    <property type="entry name" value="SAP18_sf"/>
</dbReference>
<name>A0A6A6S5V5_9PLEO</name>
<dbReference type="Gene3D" id="3.10.20.550">
    <property type="entry name" value="ASAP complex, SAP18 subunit"/>
    <property type="match status" value="1"/>
</dbReference>